<sequence length="97" mass="10568">MIHSSGDLPGWAAEVSRNFSVKSAYQLRAGSSSGVRGQLWILDEARRALSLRSFPCSVSPDVFITRTWCKPSVDWIKFNTDGARDPDSEATFCGGVG</sequence>
<dbReference type="EMBL" id="JBBPBM010000002">
    <property type="protein sequence ID" value="KAK8595973.1"/>
    <property type="molecule type" value="Genomic_DNA"/>
</dbReference>
<organism evidence="1 2">
    <name type="scientific">Hibiscus sabdariffa</name>
    <name type="common">roselle</name>
    <dbReference type="NCBI Taxonomy" id="183260"/>
    <lineage>
        <taxon>Eukaryota</taxon>
        <taxon>Viridiplantae</taxon>
        <taxon>Streptophyta</taxon>
        <taxon>Embryophyta</taxon>
        <taxon>Tracheophyta</taxon>
        <taxon>Spermatophyta</taxon>
        <taxon>Magnoliopsida</taxon>
        <taxon>eudicotyledons</taxon>
        <taxon>Gunneridae</taxon>
        <taxon>Pentapetalae</taxon>
        <taxon>rosids</taxon>
        <taxon>malvids</taxon>
        <taxon>Malvales</taxon>
        <taxon>Malvaceae</taxon>
        <taxon>Malvoideae</taxon>
        <taxon>Hibiscus</taxon>
    </lineage>
</organism>
<accession>A0ABR2G687</accession>
<gene>
    <name evidence="1" type="ORF">V6N12_064477</name>
</gene>
<name>A0ABR2G687_9ROSI</name>
<dbReference type="Proteomes" id="UP001472677">
    <property type="component" value="Unassembled WGS sequence"/>
</dbReference>
<keyword evidence="2" id="KW-1185">Reference proteome</keyword>
<protein>
    <submittedName>
        <fullName evidence="1">Uncharacterized protein</fullName>
    </submittedName>
</protein>
<proteinExistence type="predicted"/>
<evidence type="ECO:0000313" key="2">
    <source>
        <dbReference type="Proteomes" id="UP001472677"/>
    </source>
</evidence>
<evidence type="ECO:0000313" key="1">
    <source>
        <dbReference type="EMBL" id="KAK8595973.1"/>
    </source>
</evidence>
<reference evidence="1 2" key="1">
    <citation type="journal article" date="2024" name="G3 (Bethesda)">
        <title>Genome assembly of Hibiscus sabdariffa L. provides insights into metabolisms of medicinal natural products.</title>
        <authorList>
            <person name="Kim T."/>
        </authorList>
    </citation>
    <scope>NUCLEOTIDE SEQUENCE [LARGE SCALE GENOMIC DNA]</scope>
    <source>
        <strain evidence="1">TK-2024</strain>
        <tissue evidence="1">Old leaves</tissue>
    </source>
</reference>
<comment type="caution">
    <text evidence="1">The sequence shown here is derived from an EMBL/GenBank/DDBJ whole genome shotgun (WGS) entry which is preliminary data.</text>
</comment>